<reference evidence="12" key="1">
    <citation type="submission" date="2013-12" db="EMBL/GenBank/DDBJ databases">
        <title>The complete genome sequence of Methanobacterium sp. BRM9.</title>
        <authorList>
            <consortium name="Pastoral Greenhouse Gas Research Consortium"/>
            <person name="Kelly W.J."/>
            <person name="Leahy S.C."/>
            <person name="Perry R."/>
            <person name="Li D."/>
            <person name="Altermann E."/>
            <person name="Lambie S.C."/>
            <person name="Attwood G.T."/>
        </authorList>
    </citation>
    <scope>NUCLEOTIDE SEQUENCE [LARGE SCALE GENOMIC DNA]</scope>
    <source>
        <strain evidence="12">BRM9</strain>
    </source>
</reference>
<dbReference type="HAMAP" id="MF_00553">
    <property type="entry name" value="PAN"/>
    <property type="match status" value="1"/>
</dbReference>
<dbReference type="EMBL" id="CP006933">
    <property type="protein sequence ID" value="AIS32596.1"/>
    <property type="molecule type" value="Genomic_DNA"/>
</dbReference>
<dbReference type="CDD" id="cd19502">
    <property type="entry name" value="RecA-like_PAN_like"/>
    <property type="match status" value="1"/>
</dbReference>
<reference evidence="13" key="2">
    <citation type="submission" date="2014-08" db="EMBL/GenBank/DDBJ databases">
        <authorList>
            <person name="Wibberg D."/>
        </authorList>
    </citation>
    <scope>NUCLEOTIDE SEQUENCE</scope>
</reference>
<dbReference type="GO" id="GO:0010498">
    <property type="term" value="P:proteasomal protein catabolic process"/>
    <property type="evidence" value="ECO:0007669"/>
    <property type="project" value="UniProtKB-UniRule"/>
</dbReference>
<dbReference type="Pfam" id="PF00004">
    <property type="entry name" value="AAA"/>
    <property type="match status" value="1"/>
</dbReference>
<keyword evidence="3 9" id="KW-0963">Cytoplasm</keyword>
<dbReference type="Pfam" id="PF16450">
    <property type="entry name" value="Prot_ATP_ID_OB_C"/>
    <property type="match status" value="1"/>
</dbReference>
<dbReference type="EMBL" id="JADIIL010000007">
    <property type="protein sequence ID" value="MBF4474023.1"/>
    <property type="molecule type" value="Genomic_DNA"/>
</dbReference>
<proteinExistence type="inferred from homology"/>
<dbReference type="EMBL" id="LN515531">
    <property type="protein sequence ID" value="CEA14891.1"/>
    <property type="molecule type" value="Genomic_DNA"/>
</dbReference>
<dbReference type="InterPro" id="IPR050221">
    <property type="entry name" value="26S_Proteasome_ATPase"/>
</dbReference>
<feature type="coiled-coil region" evidence="9">
    <location>
        <begin position="5"/>
        <end position="64"/>
    </location>
</feature>
<dbReference type="InterPro" id="IPR003960">
    <property type="entry name" value="ATPase_AAA_CS"/>
</dbReference>
<dbReference type="PROSITE" id="PS00674">
    <property type="entry name" value="AAA"/>
    <property type="match status" value="1"/>
</dbReference>
<evidence type="ECO:0000313" key="14">
    <source>
        <dbReference type="EMBL" id="CEL24215.1"/>
    </source>
</evidence>
<dbReference type="GO" id="GO:0043335">
    <property type="term" value="P:protein unfolding"/>
    <property type="evidence" value="ECO:0007669"/>
    <property type="project" value="UniProtKB-UniRule"/>
</dbReference>
<dbReference type="Gene3D" id="3.40.50.300">
    <property type="entry name" value="P-loop containing nucleotide triphosphate hydrolases"/>
    <property type="match status" value="1"/>
</dbReference>
<comment type="domain">
    <text evidence="9">Consists of three main regions, an N-terminal coiled-coil domain that may assist in substrate recognition, an interdomain involved in PAN hexamerization, and a C-terminal ATPase domain of the AAA type.</text>
</comment>
<dbReference type="InterPro" id="IPR023501">
    <property type="entry name" value="Nucleotidase_PAN"/>
</dbReference>
<dbReference type="InterPro" id="IPR032501">
    <property type="entry name" value="Prot_ATP_ID_OB_2nd"/>
</dbReference>
<dbReference type="STRING" id="2162.BRM9_1788"/>
<dbReference type="KEGG" id="mfc:BRM9_1788"/>
<dbReference type="GO" id="GO:0005737">
    <property type="term" value="C:cytoplasm"/>
    <property type="evidence" value="ECO:0007669"/>
    <property type="project" value="UniProtKB-SubCell"/>
</dbReference>
<comment type="subunit">
    <text evidence="9">Homohexamer. The hexameric complex has a two-ring architecture resembling a top hat that caps the 20S proteasome core at one or both ends. Upon ATP-binding, the C-terminus of PAN interacts with the alpha-rings of the proteasome core by binding to the intersubunit pockets.</text>
</comment>
<evidence type="ECO:0000256" key="4">
    <source>
        <dbReference type="ARBA" id="ARBA00022741"/>
    </source>
</evidence>
<comment type="similarity">
    <text evidence="2 9 10">Belongs to the AAA ATPase family.</text>
</comment>
<keyword evidence="5 9" id="KW-0067">ATP-binding</keyword>
<dbReference type="FunFam" id="1.10.8.60:FF:000006">
    <property type="entry name" value="26S protease regulatory subunit 8"/>
    <property type="match status" value="1"/>
</dbReference>
<protein>
    <recommendedName>
        <fullName evidence="9">Proteasome-activating nucleotidase</fullName>
        <shortName evidence="9">PAN</shortName>
    </recommendedName>
    <alternativeName>
        <fullName evidence="9">Proteasomal ATPase</fullName>
    </alternativeName>
    <alternativeName>
        <fullName evidence="9">Proteasome regulatory ATPase</fullName>
    </alternativeName>
    <alternativeName>
        <fullName evidence="9">Proteasome regulatory particle</fullName>
    </alternativeName>
</protein>
<dbReference type="SUPFAM" id="SSF52540">
    <property type="entry name" value="P-loop containing nucleoside triphosphate hydrolases"/>
    <property type="match status" value="1"/>
</dbReference>
<keyword evidence="4 9" id="KW-0547">Nucleotide-binding</keyword>
<reference evidence="14" key="3">
    <citation type="submission" date="2014-09" db="EMBL/GenBank/DDBJ databases">
        <authorList>
            <person name="Bishop-Lilly K.A."/>
            <person name="Broomall S.M."/>
            <person name="Chain P.S."/>
            <person name="Chertkov O."/>
            <person name="Coyne S.R."/>
            <person name="Daligault H.E."/>
            <person name="Davenport K.W."/>
            <person name="Erkkila T."/>
            <person name="Frey K.G."/>
            <person name="Gibbons H.S."/>
            <person name="Gu W."/>
            <person name="Jaissle J."/>
            <person name="Johnson S.L."/>
            <person name="Koroleva G.I."/>
            <person name="Ladner J.T."/>
            <person name="Lo C.-C."/>
            <person name="Minogue T.D."/>
            <person name="Munk C."/>
            <person name="Palacios G.F."/>
            <person name="Redden C.L."/>
            <person name="Rosenzweig C.N."/>
            <person name="Scholz M.B."/>
            <person name="Teshima H."/>
            <person name="Xu Y."/>
        </authorList>
    </citation>
    <scope>NUCLEOTIDE SEQUENCE</scope>
    <source>
        <strain evidence="14">Mb9</strain>
    </source>
</reference>
<evidence type="ECO:0000256" key="7">
    <source>
        <dbReference type="ARBA" id="ARBA00023054"/>
    </source>
</evidence>
<gene>
    <name evidence="9 13" type="primary">pan</name>
    <name evidence="12" type="ORF">BRM9_1788</name>
    <name evidence="13" type="ORF">DSM1535_2430</name>
    <name evidence="15" type="ORF">ISP06_00930</name>
    <name evidence="14" type="ORF">MB9_0568</name>
</gene>
<dbReference type="OrthoDB" id="77269at2157"/>
<sequence length="410" mass="45860">MEKTSQNILKKIEDLKKEIKILKEDNAKTKRNLMWKVRKLEKDKLLVENEKMRLDREVKSLRGEIERFRSPPLVIATVTEVLDEGKVVVKSSTGPHFVIGYSRFLDEKSLEPGARVALNQQTFSIVSVLPSEKDPLVTGMEVEEKPDVSYVQIGGLEEQIVEIKETVELPLKKPELFKEIGIEPPKGVLLYGPPGTGKTLLAKAVAHETNATFIKIVASEFVKKYIGEGARLVRGVFELAKEKAPSIIFIDEIDAIAAKRLKSSTSGDREVQRTLMQLLAEMDGFEGRGDVGIVAATNRPDILDPALLRPGRFDRFIEVPIPNEDGRRQILKIHTKNMNLEEDVDIDLVSNLSEGASGADLKAICTEAGMFAIREERPIVVMNDFLDAVDKIIGMERDEEIRKETGVMYG</sequence>
<dbReference type="Proteomes" id="UP000606900">
    <property type="component" value="Unassembled WGS sequence"/>
</dbReference>
<keyword evidence="7 9" id="KW-0175">Coiled coil</keyword>
<dbReference type="AlphaFoldDB" id="A0A089ZCR8"/>
<dbReference type="PANTHER" id="PTHR23073">
    <property type="entry name" value="26S PROTEASOME REGULATORY SUBUNIT"/>
    <property type="match status" value="1"/>
</dbReference>
<evidence type="ECO:0000256" key="2">
    <source>
        <dbReference type="ARBA" id="ARBA00006914"/>
    </source>
</evidence>
<evidence type="ECO:0000256" key="6">
    <source>
        <dbReference type="ARBA" id="ARBA00022942"/>
    </source>
</evidence>
<dbReference type="Proteomes" id="UP000029661">
    <property type="component" value="Chromosome"/>
</dbReference>
<dbReference type="NCBIfam" id="NF003069">
    <property type="entry name" value="PRK03992.1"/>
    <property type="match status" value="1"/>
</dbReference>
<dbReference type="Gene3D" id="1.10.8.60">
    <property type="match status" value="1"/>
</dbReference>
<evidence type="ECO:0000313" key="16">
    <source>
        <dbReference type="Proteomes" id="UP000029661"/>
    </source>
</evidence>
<feature type="binding site" evidence="9">
    <location>
        <position position="334"/>
    </location>
    <ligand>
        <name>ATP</name>
        <dbReference type="ChEBI" id="CHEBI:30616"/>
    </ligand>
</feature>
<dbReference type="InterPro" id="IPR003959">
    <property type="entry name" value="ATPase_AAA_core"/>
</dbReference>
<organism evidence="12 16">
    <name type="scientific">Methanobacterium formicicum</name>
    <dbReference type="NCBI Taxonomy" id="2162"/>
    <lineage>
        <taxon>Archaea</taxon>
        <taxon>Methanobacteriati</taxon>
        <taxon>Methanobacteriota</taxon>
        <taxon>Methanomada group</taxon>
        <taxon>Methanobacteria</taxon>
        <taxon>Methanobacteriales</taxon>
        <taxon>Methanobacteriaceae</taxon>
        <taxon>Methanobacterium</taxon>
    </lineage>
</organism>
<feature type="domain" description="AAA+ ATPase" evidence="11">
    <location>
        <begin position="184"/>
        <end position="323"/>
    </location>
</feature>
<dbReference type="Pfam" id="PF17862">
    <property type="entry name" value="AAA_lid_3"/>
    <property type="match status" value="1"/>
</dbReference>
<dbReference type="PATRIC" id="fig|2162.10.peg.591"/>
<name>A0A089ZCR8_METFO</name>
<dbReference type="GeneID" id="26738825"/>
<dbReference type="InterPro" id="IPR041569">
    <property type="entry name" value="AAA_lid_3"/>
</dbReference>
<dbReference type="Gene3D" id="2.40.50.140">
    <property type="entry name" value="Nucleic acid-binding proteins"/>
    <property type="match status" value="1"/>
</dbReference>
<dbReference type="RefSeq" id="WP_048073724.1">
    <property type="nucleotide sequence ID" value="NZ_CALCVY010000150.1"/>
</dbReference>
<dbReference type="NCBIfam" id="TIGR01242">
    <property type="entry name" value="proteasome-activating nucleotidase"/>
    <property type="match status" value="1"/>
</dbReference>
<evidence type="ECO:0000256" key="8">
    <source>
        <dbReference type="ARBA" id="ARBA00023186"/>
    </source>
</evidence>
<dbReference type="InterPro" id="IPR003593">
    <property type="entry name" value="AAA+_ATPase"/>
</dbReference>
<dbReference type="InterPro" id="IPR027417">
    <property type="entry name" value="P-loop_NTPase"/>
</dbReference>
<reference evidence="15" key="4">
    <citation type="submission" date="2020-10" db="EMBL/GenBank/DDBJ databases">
        <title>Dehalococcoides mccartyi of a TCE/Cr reducing biochatode.</title>
        <authorList>
            <person name="Matturro B."/>
        </authorList>
    </citation>
    <scope>NUCLEOTIDE SEQUENCE</scope>
    <source>
        <strain evidence="15">Bin2</strain>
    </source>
</reference>
<keyword evidence="6 9" id="KW-0647">Proteasome</keyword>
<dbReference type="KEGG" id="mfi:DSM1535_2430"/>
<evidence type="ECO:0000256" key="9">
    <source>
        <dbReference type="HAMAP-Rule" id="MF_00553"/>
    </source>
</evidence>
<dbReference type="GO" id="GO:0016887">
    <property type="term" value="F:ATP hydrolysis activity"/>
    <property type="evidence" value="ECO:0007669"/>
    <property type="project" value="UniProtKB-UniRule"/>
</dbReference>
<evidence type="ECO:0000256" key="10">
    <source>
        <dbReference type="RuleBase" id="RU003651"/>
    </source>
</evidence>
<evidence type="ECO:0000256" key="5">
    <source>
        <dbReference type="ARBA" id="ARBA00022840"/>
    </source>
</evidence>
<keyword evidence="17" id="KW-1185">Reference proteome</keyword>
<keyword evidence="8 9" id="KW-0143">Chaperone</keyword>
<dbReference type="FunFam" id="3.40.50.300:FF:000033">
    <property type="entry name" value="26S protease regulatory subunit 6B"/>
    <property type="match status" value="1"/>
</dbReference>
<evidence type="ECO:0000259" key="11">
    <source>
        <dbReference type="SMART" id="SM00382"/>
    </source>
</evidence>
<dbReference type="GO" id="GO:0005524">
    <property type="term" value="F:ATP binding"/>
    <property type="evidence" value="ECO:0007669"/>
    <property type="project" value="UniProtKB-UniRule"/>
</dbReference>
<evidence type="ECO:0000313" key="17">
    <source>
        <dbReference type="Proteomes" id="UP000062768"/>
    </source>
</evidence>
<comment type="function">
    <text evidence="9">ATPase which is responsible for recognizing, binding, unfolding and translocation of substrate proteins into the archaeal 20S proteasome core particle. Is essential for opening the gate of the 20S proteasome via an interaction with its C-terminus, thereby allowing substrate entry and access to the site of proteolysis. Thus, the C-termini of the proteasomal ATPase function like a 'key in a lock' to induce gate opening and therefore regulate proteolysis. Unfolding activity requires energy from ATP hydrolysis, whereas ATP binding alone promotes ATPase-20S proteasome association which triggers gate opening, and supports translocation of unfolded substrates.</text>
</comment>
<dbReference type="EMBL" id="LN734822">
    <property type="protein sequence ID" value="CEL24215.1"/>
    <property type="molecule type" value="Genomic_DNA"/>
</dbReference>
<evidence type="ECO:0000313" key="12">
    <source>
        <dbReference type="EMBL" id="AIS32596.1"/>
    </source>
</evidence>
<dbReference type="SMART" id="SM00382">
    <property type="entry name" value="AAA"/>
    <property type="match status" value="1"/>
</dbReference>
<dbReference type="InterPro" id="IPR012340">
    <property type="entry name" value="NA-bd_OB-fold"/>
</dbReference>
<comment type="subcellular location">
    <subcellularLocation>
        <location evidence="1 9">Cytoplasm</location>
    </subcellularLocation>
</comment>
<evidence type="ECO:0000313" key="15">
    <source>
        <dbReference type="EMBL" id="MBF4474023.1"/>
    </source>
</evidence>
<evidence type="ECO:0000256" key="3">
    <source>
        <dbReference type="ARBA" id="ARBA00022490"/>
    </source>
</evidence>
<dbReference type="GO" id="GO:0022623">
    <property type="term" value="C:proteasome-activating nucleotidase complex"/>
    <property type="evidence" value="ECO:0007669"/>
    <property type="project" value="UniProtKB-UniRule"/>
</dbReference>
<dbReference type="Proteomes" id="UP000062768">
    <property type="component" value="Chromosome I"/>
</dbReference>
<feature type="binding site" evidence="9">
    <location>
        <begin position="195"/>
        <end position="200"/>
    </location>
    <ligand>
        <name>ATP</name>
        <dbReference type="ChEBI" id="CHEBI:30616"/>
    </ligand>
</feature>
<evidence type="ECO:0000313" key="13">
    <source>
        <dbReference type="EMBL" id="CEA14891.1"/>
    </source>
</evidence>
<evidence type="ECO:0000256" key="1">
    <source>
        <dbReference type="ARBA" id="ARBA00004496"/>
    </source>
</evidence>
<accession>A0A089ZCR8</accession>